<dbReference type="PROSITE" id="PS50883">
    <property type="entry name" value="EAL"/>
    <property type="match status" value="1"/>
</dbReference>
<feature type="domain" description="GGDEF" evidence="4">
    <location>
        <begin position="277"/>
        <end position="425"/>
    </location>
</feature>
<keyword evidence="6" id="KW-1185">Reference proteome</keyword>
<keyword evidence="1" id="KW-0812">Transmembrane</keyword>
<dbReference type="RefSeq" id="WP_284243966.1">
    <property type="nucleotide sequence ID" value="NZ_BSST01000001.1"/>
</dbReference>
<dbReference type="PANTHER" id="PTHR33121:SF79">
    <property type="entry name" value="CYCLIC DI-GMP PHOSPHODIESTERASE PDED-RELATED"/>
    <property type="match status" value="1"/>
</dbReference>
<feature type="transmembrane region" description="Helical" evidence="1">
    <location>
        <begin position="200"/>
        <end position="223"/>
    </location>
</feature>
<dbReference type="InterPro" id="IPR029787">
    <property type="entry name" value="Nucleotide_cyclase"/>
</dbReference>
<feature type="transmembrane region" description="Helical" evidence="1">
    <location>
        <begin position="93"/>
        <end position="111"/>
    </location>
</feature>
<evidence type="ECO:0000313" key="5">
    <source>
        <dbReference type="EMBL" id="GLX78074.1"/>
    </source>
</evidence>
<dbReference type="EMBL" id="BSST01000001">
    <property type="protein sequence ID" value="GLX78074.1"/>
    <property type="molecule type" value="Genomic_DNA"/>
</dbReference>
<name>A0ABQ6GR15_9GAMM</name>
<dbReference type="InterPro" id="IPR043128">
    <property type="entry name" value="Rev_trsase/Diguanyl_cyclase"/>
</dbReference>
<evidence type="ECO:0000259" key="4">
    <source>
        <dbReference type="PROSITE" id="PS50887"/>
    </source>
</evidence>
<dbReference type="SUPFAM" id="SSF141868">
    <property type="entry name" value="EAL domain-like"/>
    <property type="match status" value="1"/>
</dbReference>
<reference evidence="5 6" key="1">
    <citation type="submission" date="2023-03" db="EMBL/GenBank/DDBJ databases">
        <title>Draft genome sequence of Thalassotalea insulae KCTC 62186T.</title>
        <authorList>
            <person name="Sawabe T."/>
        </authorList>
    </citation>
    <scope>NUCLEOTIDE SEQUENCE [LARGE SCALE GENOMIC DNA]</scope>
    <source>
        <strain evidence="5 6">KCTC 62186</strain>
    </source>
</reference>
<sequence>MNPIKNGLARLSLALLLVFSNVAFASPMNDVLPHYNLIEFNIAFILGLSLPVLVIIGFLQPILAVSWRYPALMTLTLLAQFYALLYLQQFQTMTVLATAATFLSLACLWLVEQQGEQFSQSRFNWLVAGALLLFISLALGVKNYDVYPLWLGYIAAITAIAGFVQFSAKNDANIRVLLTWGVTASYSFAVYLWLNVELNLLSMLILAVLSYIANLLTGCWAMVQRLVDKFAQIKLAVNSSEPLVTQPDTVFDPITNLPTYQQGLAQLTHALRNQQDDQFVAIVFKPLNFEQVNKILGHQNSDILLLQLAYSLQKKVSDNPLLLNFASMAAPVKVCRLQGLDFLVVVNASLSNHPINSVVEDICQQLNKSVPQAVSFKSFSLSFELAFGIALQTEKIRSSEALLAQASDALLEAERSHQQICYFDQQASLYTQQQLAKMEKLKQDVKAEKLNWLAYPQVSLSDGKLSGVELAIDWRDNEGTVFSSKEFHQIAEFSGEIHRISRQLVQHAFSVLKAMHDQGAEQKVAINLSSSALLEPDLADFIEQQSLAVGVDMQFLTIEISEQVLLGAPFRARMMIDQLRVLGINIAIDDFSGSYEALRYLRRASIQQVNIECSQLDISDGAQYEKPIVNALINVIRQMNIPIVATGINNQEIAKSYLLMGGNVAQGKAVQSGIHLAEINNWLTAWQARKESV</sequence>
<evidence type="ECO:0000259" key="3">
    <source>
        <dbReference type="PROSITE" id="PS50883"/>
    </source>
</evidence>
<feature type="transmembrane region" description="Helical" evidence="1">
    <location>
        <begin position="41"/>
        <end position="59"/>
    </location>
</feature>
<keyword evidence="1" id="KW-0472">Membrane</keyword>
<dbReference type="Pfam" id="PF00563">
    <property type="entry name" value="EAL"/>
    <property type="match status" value="1"/>
</dbReference>
<evidence type="ECO:0000313" key="6">
    <source>
        <dbReference type="Proteomes" id="UP001157186"/>
    </source>
</evidence>
<organism evidence="5 6">
    <name type="scientific">Thalassotalea insulae</name>
    <dbReference type="NCBI Taxonomy" id="2056778"/>
    <lineage>
        <taxon>Bacteria</taxon>
        <taxon>Pseudomonadati</taxon>
        <taxon>Pseudomonadota</taxon>
        <taxon>Gammaproteobacteria</taxon>
        <taxon>Alteromonadales</taxon>
        <taxon>Colwelliaceae</taxon>
        <taxon>Thalassotalea</taxon>
    </lineage>
</organism>
<dbReference type="InterPro" id="IPR035919">
    <property type="entry name" value="EAL_sf"/>
</dbReference>
<dbReference type="Gene3D" id="3.30.70.270">
    <property type="match status" value="1"/>
</dbReference>
<comment type="caution">
    <text evidence="5">The sequence shown here is derived from an EMBL/GenBank/DDBJ whole genome shotgun (WGS) entry which is preliminary data.</text>
</comment>
<protein>
    <recommendedName>
        <fullName evidence="7">EAL domain-containing protein</fullName>
    </recommendedName>
</protein>
<feature type="transmembrane region" description="Helical" evidence="1">
    <location>
        <begin position="147"/>
        <end position="164"/>
    </location>
</feature>
<gene>
    <name evidence="5" type="ORF">tinsulaeT_14140</name>
</gene>
<feature type="transmembrane region" description="Helical" evidence="1">
    <location>
        <begin position="71"/>
        <end position="87"/>
    </location>
</feature>
<dbReference type="PANTHER" id="PTHR33121">
    <property type="entry name" value="CYCLIC DI-GMP PHOSPHODIESTERASE PDEF"/>
    <property type="match status" value="1"/>
</dbReference>
<dbReference type="CDD" id="cd01948">
    <property type="entry name" value="EAL"/>
    <property type="match status" value="1"/>
</dbReference>
<dbReference type="InterPro" id="IPR001633">
    <property type="entry name" value="EAL_dom"/>
</dbReference>
<feature type="domain" description="EAL" evidence="3">
    <location>
        <begin position="434"/>
        <end position="687"/>
    </location>
</feature>
<dbReference type="SUPFAM" id="SSF55073">
    <property type="entry name" value="Nucleotide cyclase"/>
    <property type="match status" value="1"/>
</dbReference>
<feature type="transmembrane region" description="Helical" evidence="1">
    <location>
        <begin position="176"/>
        <end position="194"/>
    </location>
</feature>
<dbReference type="InterPro" id="IPR000160">
    <property type="entry name" value="GGDEF_dom"/>
</dbReference>
<proteinExistence type="predicted"/>
<dbReference type="SMART" id="SM00267">
    <property type="entry name" value="GGDEF"/>
    <property type="match status" value="1"/>
</dbReference>
<dbReference type="PROSITE" id="PS50887">
    <property type="entry name" value="GGDEF"/>
    <property type="match status" value="1"/>
</dbReference>
<keyword evidence="2" id="KW-0732">Signal</keyword>
<dbReference type="SMART" id="SM00052">
    <property type="entry name" value="EAL"/>
    <property type="match status" value="1"/>
</dbReference>
<evidence type="ECO:0000256" key="1">
    <source>
        <dbReference type="SAM" id="Phobius"/>
    </source>
</evidence>
<feature type="chain" id="PRO_5046457625" description="EAL domain-containing protein" evidence="2">
    <location>
        <begin position="26"/>
        <end position="693"/>
    </location>
</feature>
<evidence type="ECO:0000256" key="2">
    <source>
        <dbReference type="SAM" id="SignalP"/>
    </source>
</evidence>
<dbReference type="Proteomes" id="UP001157186">
    <property type="component" value="Unassembled WGS sequence"/>
</dbReference>
<evidence type="ECO:0008006" key="7">
    <source>
        <dbReference type="Google" id="ProtNLM"/>
    </source>
</evidence>
<feature type="transmembrane region" description="Helical" evidence="1">
    <location>
        <begin position="123"/>
        <end position="141"/>
    </location>
</feature>
<accession>A0ABQ6GR15</accession>
<dbReference type="Pfam" id="PF00990">
    <property type="entry name" value="GGDEF"/>
    <property type="match status" value="1"/>
</dbReference>
<keyword evidence="1" id="KW-1133">Transmembrane helix</keyword>
<dbReference type="InterPro" id="IPR050706">
    <property type="entry name" value="Cyclic-di-GMP_PDE-like"/>
</dbReference>
<dbReference type="Gene3D" id="3.20.20.450">
    <property type="entry name" value="EAL domain"/>
    <property type="match status" value="1"/>
</dbReference>
<feature type="signal peptide" evidence="2">
    <location>
        <begin position="1"/>
        <end position="25"/>
    </location>
</feature>